<keyword evidence="3" id="KW-1185">Reference proteome</keyword>
<comment type="caution">
    <text evidence="2">The sequence shown here is derived from an EMBL/GenBank/DDBJ whole genome shotgun (WGS) entry which is preliminary data.</text>
</comment>
<keyword evidence="1" id="KW-0812">Transmembrane</keyword>
<dbReference type="PANTHER" id="PTHR34286:SF1">
    <property type="entry name" value="TRANSMEMBRANE PROTEIN"/>
    <property type="match status" value="1"/>
</dbReference>
<evidence type="ECO:0000313" key="3">
    <source>
        <dbReference type="Proteomes" id="UP001479436"/>
    </source>
</evidence>
<dbReference type="PANTHER" id="PTHR34286">
    <property type="entry name" value="TRANSMEMBRANE PROTEIN"/>
    <property type="match status" value="1"/>
</dbReference>
<dbReference type="Proteomes" id="UP001479436">
    <property type="component" value="Unassembled WGS sequence"/>
</dbReference>
<name>A0ABR2W084_9FUNG</name>
<protein>
    <submittedName>
        <fullName evidence="2">Uncharacterized protein</fullName>
    </submittedName>
</protein>
<feature type="transmembrane region" description="Helical" evidence="1">
    <location>
        <begin position="27"/>
        <end position="46"/>
    </location>
</feature>
<proteinExistence type="predicted"/>
<reference evidence="2 3" key="1">
    <citation type="submission" date="2023-04" db="EMBL/GenBank/DDBJ databases">
        <title>Genome of Basidiobolus ranarum AG-B5.</title>
        <authorList>
            <person name="Stajich J.E."/>
            <person name="Carter-House D."/>
            <person name="Gryganskyi A."/>
        </authorList>
    </citation>
    <scope>NUCLEOTIDE SEQUENCE [LARGE SCALE GENOMIC DNA]</scope>
    <source>
        <strain evidence="2 3">AG-B5</strain>
    </source>
</reference>
<evidence type="ECO:0000313" key="2">
    <source>
        <dbReference type="EMBL" id="KAK9711910.1"/>
    </source>
</evidence>
<gene>
    <name evidence="2" type="ORF">K7432_007470</name>
</gene>
<sequence>MGAAPRSPYPKQVWSPAGGWWSRPANWKSNTVVAGVGCTLFIAWVWKISADREVRHQHPSRWIPSMMWAKQYRDLREK</sequence>
<organism evidence="2 3">
    <name type="scientific">Basidiobolus ranarum</name>
    <dbReference type="NCBI Taxonomy" id="34480"/>
    <lineage>
        <taxon>Eukaryota</taxon>
        <taxon>Fungi</taxon>
        <taxon>Fungi incertae sedis</taxon>
        <taxon>Zoopagomycota</taxon>
        <taxon>Entomophthoromycotina</taxon>
        <taxon>Basidiobolomycetes</taxon>
        <taxon>Basidiobolales</taxon>
        <taxon>Basidiobolaceae</taxon>
        <taxon>Basidiobolus</taxon>
    </lineage>
</organism>
<accession>A0ABR2W084</accession>
<evidence type="ECO:0000256" key="1">
    <source>
        <dbReference type="SAM" id="Phobius"/>
    </source>
</evidence>
<keyword evidence="1" id="KW-0472">Membrane</keyword>
<dbReference type="EMBL" id="JASJQH010007246">
    <property type="protein sequence ID" value="KAK9711910.1"/>
    <property type="molecule type" value="Genomic_DNA"/>
</dbReference>
<keyword evidence="1" id="KW-1133">Transmembrane helix</keyword>